<feature type="transmembrane region" description="Helical" evidence="9">
    <location>
        <begin position="257"/>
        <end position="274"/>
    </location>
</feature>
<dbReference type="InterPro" id="IPR047843">
    <property type="entry name" value="WLS-like_TM"/>
</dbReference>
<evidence type="ECO:0000256" key="4">
    <source>
        <dbReference type="ARBA" id="ARBA00022687"/>
    </source>
</evidence>
<comment type="subcellular location">
    <subcellularLocation>
        <location evidence="1">Golgi apparatus membrane</location>
        <topology evidence="1">Multi-pass membrane protein</topology>
    </subcellularLocation>
</comment>
<gene>
    <name evidence="12" type="primary">ORF93906</name>
</gene>
<reference evidence="12" key="1">
    <citation type="submission" date="2014-12" db="EMBL/GenBank/DDBJ databases">
        <title>Insight into the proteome of Arion vulgaris.</title>
        <authorList>
            <person name="Aradska J."/>
            <person name="Bulat T."/>
            <person name="Smidak R."/>
            <person name="Sarate P."/>
            <person name="Gangsoo J."/>
            <person name="Sialana F."/>
            <person name="Bilban M."/>
            <person name="Lubec G."/>
        </authorList>
    </citation>
    <scope>NUCLEOTIDE SEQUENCE</scope>
    <source>
        <tissue evidence="12">Skin</tissue>
    </source>
</reference>
<feature type="domain" description="Wntless-like transmembrane" evidence="10">
    <location>
        <begin position="178"/>
        <end position="449"/>
    </location>
</feature>
<keyword evidence="8 9" id="KW-0472">Membrane</keyword>
<dbReference type="GO" id="GO:0017147">
    <property type="term" value="F:Wnt-protein binding"/>
    <property type="evidence" value="ECO:0007669"/>
    <property type="project" value="InterPro"/>
</dbReference>
<comment type="similarity">
    <text evidence="2">Belongs to the wntless family.</text>
</comment>
<feature type="domain" description="Wntless GOLD" evidence="11">
    <location>
        <begin position="6"/>
        <end position="177"/>
    </location>
</feature>
<dbReference type="PANTHER" id="PTHR13449">
    <property type="entry name" value="INTEGRAL MEMBRANE PROTEIN GPR177"/>
    <property type="match status" value="1"/>
</dbReference>
<dbReference type="GO" id="GO:0006886">
    <property type="term" value="P:intracellular protein transport"/>
    <property type="evidence" value="ECO:0007669"/>
    <property type="project" value="TreeGrafter"/>
</dbReference>
<feature type="transmembrane region" description="Helical" evidence="9">
    <location>
        <begin position="325"/>
        <end position="355"/>
    </location>
</feature>
<evidence type="ECO:0000256" key="6">
    <source>
        <dbReference type="ARBA" id="ARBA00022989"/>
    </source>
</evidence>
<evidence type="ECO:0000256" key="1">
    <source>
        <dbReference type="ARBA" id="ARBA00004653"/>
    </source>
</evidence>
<dbReference type="InterPro" id="IPR053936">
    <property type="entry name" value="WLS_GOLD"/>
</dbReference>
<evidence type="ECO:0008006" key="13">
    <source>
        <dbReference type="Google" id="ProtNLM"/>
    </source>
</evidence>
<evidence type="ECO:0000256" key="2">
    <source>
        <dbReference type="ARBA" id="ARBA00008148"/>
    </source>
</evidence>
<evidence type="ECO:0000259" key="11">
    <source>
        <dbReference type="Pfam" id="PF21883"/>
    </source>
</evidence>
<keyword evidence="6 9" id="KW-1133">Transmembrane helix</keyword>
<proteinExistence type="inferred from homology"/>
<keyword evidence="3" id="KW-0217">Developmental protein</keyword>
<keyword evidence="7" id="KW-0333">Golgi apparatus</keyword>
<feature type="transmembrane region" description="Helical" evidence="9">
    <location>
        <begin position="376"/>
        <end position="403"/>
    </location>
</feature>
<evidence type="ECO:0000256" key="3">
    <source>
        <dbReference type="ARBA" id="ARBA00022473"/>
    </source>
</evidence>
<dbReference type="EMBL" id="HACG01028212">
    <property type="protein sequence ID" value="CEK75077.1"/>
    <property type="molecule type" value="Transcribed_RNA"/>
</dbReference>
<keyword evidence="5 9" id="KW-0812">Transmembrane</keyword>
<evidence type="ECO:0000313" key="12">
    <source>
        <dbReference type="EMBL" id="CEK75077.1"/>
    </source>
</evidence>
<name>A0A0B7A378_9EUPU</name>
<dbReference type="Pfam" id="PF06664">
    <property type="entry name" value="WLS-like_TM"/>
    <property type="match status" value="1"/>
</dbReference>
<evidence type="ECO:0000256" key="9">
    <source>
        <dbReference type="SAM" id="Phobius"/>
    </source>
</evidence>
<accession>A0A0B7A378</accession>
<evidence type="ECO:0000256" key="5">
    <source>
        <dbReference type="ARBA" id="ARBA00022692"/>
    </source>
</evidence>
<dbReference type="GO" id="GO:0000139">
    <property type="term" value="C:Golgi membrane"/>
    <property type="evidence" value="ECO:0007669"/>
    <property type="project" value="UniProtKB-SubCell"/>
</dbReference>
<evidence type="ECO:0000256" key="7">
    <source>
        <dbReference type="ARBA" id="ARBA00023034"/>
    </source>
</evidence>
<organism evidence="12">
    <name type="scientific">Arion vulgaris</name>
    <dbReference type="NCBI Taxonomy" id="1028688"/>
    <lineage>
        <taxon>Eukaryota</taxon>
        <taxon>Metazoa</taxon>
        <taxon>Spiralia</taxon>
        <taxon>Lophotrochozoa</taxon>
        <taxon>Mollusca</taxon>
        <taxon>Gastropoda</taxon>
        <taxon>Heterobranchia</taxon>
        <taxon>Euthyneura</taxon>
        <taxon>Panpulmonata</taxon>
        <taxon>Eupulmonata</taxon>
        <taxon>Stylommatophora</taxon>
        <taxon>Helicina</taxon>
        <taxon>Arionoidea</taxon>
        <taxon>Arionidae</taxon>
        <taxon>Arion</taxon>
    </lineage>
</organism>
<evidence type="ECO:0000259" key="10">
    <source>
        <dbReference type="Pfam" id="PF06664"/>
    </source>
</evidence>
<dbReference type="GO" id="GO:0061355">
    <property type="term" value="P:Wnt protein secretion"/>
    <property type="evidence" value="ECO:0007669"/>
    <property type="project" value="TreeGrafter"/>
</dbReference>
<feature type="transmembrane region" description="Helical" evidence="9">
    <location>
        <begin position="423"/>
        <end position="446"/>
    </location>
</feature>
<feature type="transmembrane region" description="Helical" evidence="9">
    <location>
        <begin position="216"/>
        <end position="237"/>
    </location>
</feature>
<dbReference type="InterPro" id="IPR009551">
    <property type="entry name" value="Wntless"/>
</dbReference>
<dbReference type="PANTHER" id="PTHR13449:SF2">
    <property type="entry name" value="PROTEIN WNTLESS HOMOLOG"/>
    <property type="match status" value="1"/>
</dbReference>
<dbReference type="AlphaFoldDB" id="A0A0B7A378"/>
<dbReference type="GO" id="GO:0016055">
    <property type="term" value="P:Wnt signaling pathway"/>
    <property type="evidence" value="ECO:0007669"/>
    <property type="project" value="UniProtKB-KW"/>
</dbReference>
<feature type="transmembrane region" description="Helical" evidence="9">
    <location>
        <begin position="286"/>
        <end position="305"/>
    </location>
</feature>
<evidence type="ECO:0000256" key="8">
    <source>
        <dbReference type="ARBA" id="ARBA00023136"/>
    </source>
</evidence>
<dbReference type="Pfam" id="PF21883">
    <property type="entry name" value="WLS_GOLD"/>
    <property type="match status" value="1"/>
</dbReference>
<protein>
    <recommendedName>
        <fullName evidence="13">Protein wntless</fullName>
    </recommendedName>
</protein>
<feature type="transmembrane region" description="Helical" evidence="9">
    <location>
        <begin position="184"/>
        <end position="204"/>
    </location>
</feature>
<sequence length="490" mass="56571">MKGINTFIPRGKKQCQHVETFDDRAISEKSIDANQIIFSQMIPLPREGKQLDMSRWFQNLVAVIDVSLEFNADNPYPEDKTPEMLLVANLFYRDKEDDEDDWKLLASSNEHRMLDCNIESNKRAEGHIYNCELLPLFELGSVHYDYYLINIRLPVQVMSDINIFGKLDELSIIVIFQNGGFTKVWFSMKTVLFPTVIAVLIWFWRRVLTQGRSTNLTERTLLALGVILSIMNCPIEWLTLAINMPFLMLLNDIRDGAFYAMLLSFWIIFVGEHMMDQLERNRLFVYWKHLTVVLLACLALFIFDICERGRQLVNPFYSIWSSPVGAATAFGFIIVAAIAACLYFVFLCYLVFRVLRNIRSKRTSLLHMSTLRRKYYLGLIFRFKFLMFVTLLCAALTVISFIIGQVSEGHWKWGEEDVGLEYTSAFLTGVYGMWNVYVVALLSLYAPSHKKFTSDIDDTDSNSHEEEVQLTQLPSETSNLASFITKSTTD</sequence>
<keyword evidence="4" id="KW-0879">Wnt signaling pathway</keyword>